<sequence length="288" mass="30103">MTAALTRRRTLMAVHAHPDDESSQTGGTLARYAAAGCHTVLVTCTDGGRGDGAPADGMTGAGNSTSSQVAAVRSAELAVATAALGVDEVIELGHPDSGMPEDPATIAPEAFSRMDSEPVVAQLTALMREFRPNVVITYPPNGLSFHPDHIQAHRVTVRAFRQYLATPPWPATATTGAGPKLYFTAASRTRLQAVRTRGESLLPAGSWIPPLEIAIDDAAVTTVIDVSEVWPRKIAALAAHGSQADAAALHALFSVAMPDEQMEEFVLAVPAGTHTVVEDDLFAGLPGL</sequence>
<reference evidence="3" key="1">
    <citation type="journal article" date="2019" name="Int. J. Syst. Evol. Microbiol.">
        <title>The Global Catalogue of Microorganisms (GCM) 10K type strain sequencing project: providing services to taxonomists for standard genome sequencing and annotation.</title>
        <authorList>
            <consortium name="The Broad Institute Genomics Platform"/>
            <consortium name="The Broad Institute Genome Sequencing Center for Infectious Disease"/>
            <person name="Wu L."/>
            <person name="Ma J."/>
        </authorList>
    </citation>
    <scope>NUCLEOTIDE SEQUENCE [LARGE SCALE GENOMIC DNA]</scope>
    <source>
        <strain evidence="3">JCM 18409</strain>
    </source>
</reference>
<dbReference type="SUPFAM" id="SSF102588">
    <property type="entry name" value="LmbE-like"/>
    <property type="match status" value="1"/>
</dbReference>
<dbReference type="PANTHER" id="PTHR12993:SF26">
    <property type="entry name" value="1D-MYO-INOSITOL 2-ACETAMIDO-2-DEOXY-ALPHA-D-GLUCOPYRANOSIDE DEACETYLASE"/>
    <property type="match status" value="1"/>
</dbReference>
<dbReference type="PANTHER" id="PTHR12993">
    <property type="entry name" value="N-ACETYLGLUCOSAMINYL-PHOSPHATIDYLINOSITOL DE-N-ACETYLASE-RELATED"/>
    <property type="match status" value="1"/>
</dbReference>
<protein>
    <submittedName>
        <fullName evidence="2">PIG-L family deacetylase</fullName>
    </submittedName>
</protein>
<evidence type="ECO:0000256" key="1">
    <source>
        <dbReference type="ARBA" id="ARBA00022833"/>
    </source>
</evidence>
<keyword evidence="1" id="KW-0862">Zinc</keyword>
<organism evidence="2 3">
    <name type="scientific">Streptomyces siamensis</name>
    <dbReference type="NCBI Taxonomy" id="1274986"/>
    <lineage>
        <taxon>Bacteria</taxon>
        <taxon>Bacillati</taxon>
        <taxon>Actinomycetota</taxon>
        <taxon>Actinomycetes</taxon>
        <taxon>Kitasatosporales</taxon>
        <taxon>Streptomycetaceae</taxon>
        <taxon>Streptomyces</taxon>
    </lineage>
</organism>
<evidence type="ECO:0000313" key="2">
    <source>
        <dbReference type="EMBL" id="GAA5023092.1"/>
    </source>
</evidence>
<dbReference type="Proteomes" id="UP001501759">
    <property type="component" value="Unassembled WGS sequence"/>
</dbReference>
<dbReference type="Gene3D" id="3.40.50.10320">
    <property type="entry name" value="LmbE-like"/>
    <property type="match status" value="1"/>
</dbReference>
<keyword evidence="3" id="KW-1185">Reference proteome</keyword>
<evidence type="ECO:0000313" key="3">
    <source>
        <dbReference type="Proteomes" id="UP001501759"/>
    </source>
</evidence>
<gene>
    <name evidence="2" type="ORF">GCM10023335_55570</name>
</gene>
<comment type="caution">
    <text evidence="2">The sequence shown here is derived from an EMBL/GenBank/DDBJ whole genome shotgun (WGS) entry which is preliminary data.</text>
</comment>
<dbReference type="Pfam" id="PF02585">
    <property type="entry name" value="PIG-L"/>
    <property type="match status" value="1"/>
</dbReference>
<dbReference type="EMBL" id="BAABKB010000023">
    <property type="protein sequence ID" value="GAA5023092.1"/>
    <property type="molecule type" value="Genomic_DNA"/>
</dbReference>
<dbReference type="InterPro" id="IPR003737">
    <property type="entry name" value="GlcNAc_PI_deacetylase-related"/>
</dbReference>
<name>A0ABP9JAE5_9ACTN</name>
<accession>A0ABP9JAE5</accession>
<proteinExistence type="predicted"/>
<dbReference type="InterPro" id="IPR024078">
    <property type="entry name" value="LmbE-like_dom_sf"/>
</dbReference>